<proteinExistence type="predicted"/>
<evidence type="ECO:0000313" key="2">
    <source>
        <dbReference type="Proteomes" id="UP000886998"/>
    </source>
</evidence>
<keyword evidence="2" id="KW-1185">Reference proteome</keyword>
<dbReference type="EMBL" id="BMAV01001285">
    <property type="protein sequence ID" value="GFY39228.1"/>
    <property type="molecule type" value="Genomic_DNA"/>
</dbReference>
<dbReference type="OrthoDB" id="6429061at2759"/>
<accession>A0A8X7BQ49</accession>
<protein>
    <submittedName>
        <fullName evidence="1">Acetoacetyl-CoA synthetase</fullName>
    </submittedName>
</protein>
<organism evidence="1 2">
    <name type="scientific">Trichonephila inaurata madagascariensis</name>
    <dbReference type="NCBI Taxonomy" id="2747483"/>
    <lineage>
        <taxon>Eukaryota</taxon>
        <taxon>Metazoa</taxon>
        <taxon>Ecdysozoa</taxon>
        <taxon>Arthropoda</taxon>
        <taxon>Chelicerata</taxon>
        <taxon>Arachnida</taxon>
        <taxon>Araneae</taxon>
        <taxon>Araneomorphae</taxon>
        <taxon>Entelegynae</taxon>
        <taxon>Araneoidea</taxon>
        <taxon>Nephilidae</taxon>
        <taxon>Trichonephila</taxon>
        <taxon>Trichonephila inaurata</taxon>
    </lineage>
</organism>
<dbReference type="AlphaFoldDB" id="A0A8X7BQ49"/>
<reference evidence="1" key="1">
    <citation type="submission" date="2020-08" db="EMBL/GenBank/DDBJ databases">
        <title>Multicomponent nature underlies the extraordinary mechanical properties of spider dragline silk.</title>
        <authorList>
            <person name="Kono N."/>
            <person name="Nakamura H."/>
            <person name="Mori M."/>
            <person name="Yoshida Y."/>
            <person name="Ohtoshi R."/>
            <person name="Malay A.D."/>
            <person name="Moran D.A.P."/>
            <person name="Tomita M."/>
            <person name="Numata K."/>
            <person name="Arakawa K."/>
        </authorList>
    </citation>
    <scope>NUCLEOTIDE SEQUENCE</scope>
</reference>
<gene>
    <name evidence="1" type="primary">NCL1_36251</name>
    <name evidence="1" type="ORF">TNIN_421711</name>
</gene>
<name>A0A8X7BQ49_9ARAC</name>
<feature type="non-terminal residue" evidence="1">
    <location>
        <position position="1"/>
    </location>
</feature>
<evidence type="ECO:0000313" key="1">
    <source>
        <dbReference type="EMBL" id="GFY39228.1"/>
    </source>
</evidence>
<sequence>YNFNNKRMESVVRKIVATNEIPEVNNIKNPDCLQYFSNRPELIKKSQPS</sequence>
<comment type="caution">
    <text evidence="1">The sequence shown here is derived from an EMBL/GenBank/DDBJ whole genome shotgun (WGS) entry which is preliminary data.</text>
</comment>
<dbReference type="Proteomes" id="UP000886998">
    <property type="component" value="Unassembled WGS sequence"/>
</dbReference>